<dbReference type="AlphaFoldDB" id="R1ETD6"/>
<evidence type="ECO:0000313" key="2">
    <source>
        <dbReference type="EMBL" id="EOD26236.1"/>
    </source>
</evidence>
<feature type="compositionally biased region" description="Gly residues" evidence="1">
    <location>
        <begin position="117"/>
        <end position="127"/>
    </location>
</feature>
<feature type="compositionally biased region" description="Gly residues" evidence="1">
    <location>
        <begin position="179"/>
        <end position="207"/>
    </location>
</feature>
<feature type="region of interest" description="Disordered" evidence="1">
    <location>
        <begin position="166"/>
        <end position="207"/>
    </location>
</feature>
<dbReference type="GeneID" id="17271781"/>
<dbReference type="HOGENOM" id="CLU_1080065_0_0_1"/>
<sequence>ADCRTLLSLWRRCGQPENNCRCSTRATKRAHAESPAGLQRGPRGAGVAAVAWLGCGRAWKCGVGDGPCGARLHGAALRRGAARVRDDSRPVRRQGPTRSGALQGARHRHVERAVRGPDGGVRGGGAGAQRADEALRLPAVPRRRGGASLVRWRLARLAHHRPPYRRRAGARVCRHRQGPPGGRRAGGDRGAAGGGGAGAGRGDGGVAGEGVRLWRRRRVLRAGQAAAQAAARPRKAPVTADTRVSAECPAHARPCRSC</sequence>
<feature type="non-terminal residue" evidence="2">
    <location>
        <position position="1"/>
    </location>
</feature>
<feature type="region of interest" description="Disordered" evidence="1">
    <location>
        <begin position="80"/>
        <end position="129"/>
    </location>
</feature>
<evidence type="ECO:0000256" key="1">
    <source>
        <dbReference type="SAM" id="MobiDB-lite"/>
    </source>
</evidence>
<accession>R1ETD6</accession>
<name>R1ETD6_EMIHU</name>
<protein>
    <submittedName>
        <fullName evidence="2">Uncharacterized protein</fullName>
    </submittedName>
</protein>
<dbReference type="EMBL" id="KB865205">
    <property type="protein sequence ID" value="EOD26236.1"/>
    <property type="molecule type" value="Genomic_DNA"/>
</dbReference>
<feature type="compositionally biased region" description="Basic residues" evidence="1">
    <location>
        <begin position="166"/>
        <end position="177"/>
    </location>
</feature>
<dbReference type="RefSeq" id="XP_005778665.1">
    <property type="nucleotide sequence ID" value="XM_005778608.1"/>
</dbReference>
<dbReference type="KEGG" id="ehx:EMIHUDRAFT_457395"/>
<organism evidence="2">
    <name type="scientific">Emiliania huxleyi</name>
    <name type="common">Coccolithophore</name>
    <name type="synonym">Pontosphaera huxleyi</name>
    <dbReference type="NCBI Taxonomy" id="2903"/>
    <lineage>
        <taxon>Eukaryota</taxon>
        <taxon>Haptista</taxon>
        <taxon>Haptophyta</taxon>
        <taxon>Prymnesiophyceae</taxon>
        <taxon>Isochrysidales</taxon>
        <taxon>Noelaerhabdaceae</taxon>
        <taxon>Emiliania</taxon>
    </lineage>
</organism>
<reference evidence="2" key="1">
    <citation type="submission" date="2012-07" db="EMBL/GenBank/DDBJ databases">
        <title>Genome variability drives Emilianias global distribution.</title>
        <authorList>
            <consortium name="DOE Joint Genome Institute"/>
            <person name="Read B."/>
            <person name="Kegel J."/>
            <person name="Klute M."/>
            <person name="Kuo A."/>
            <person name="Lefebvre S.C."/>
            <person name="Maumus F."/>
            <person name="Mayer C."/>
            <person name="Miller J."/>
            <person name="Allen A."/>
            <person name="Bidle K."/>
            <person name="Borodovsky M."/>
            <person name="Bowler C."/>
            <person name="Brownlee C."/>
            <person name="Claverie J.-M."/>
            <person name="Cock M."/>
            <person name="De Vargas C."/>
            <person name="Elias M."/>
            <person name="Frickenhaus S."/>
            <person name="Gladyshev V.N."/>
            <person name="Gonzalez K."/>
            <person name="Guda C."/>
            <person name="Hadaegh A."/>
            <person name="Herman E."/>
            <person name="Iglesias-Rodriguez D."/>
            <person name="Jones B."/>
            <person name="Lawson T."/>
            <person name="Leese F."/>
            <person name="Lin Y.-C."/>
            <person name="Lindquist E."/>
            <person name="Lobanov A."/>
            <person name="Lucas S."/>
            <person name="Malik S.-H.B."/>
            <person name="Marsh M.E."/>
            <person name="Mock T."/>
            <person name="Monier A."/>
            <person name="Moreau H."/>
            <person name="Mueller-Roeber B."/>
            <person name="Napier J."/>
            <person name="Ogata H."/>
            <person name="Parker M."/>
            <person name="Probert I."/>
            <person name="Quesneville H."/>
            <person name="Raines C."/>
            <person name="Rensing S."/>
            <person name="Riano-Pachon D.M."/>
            <person name="Richier S."/>
            <person name="Rokitta S."/>
            <person name="Salamov A."/>
            <person name="Sarno A.F."/>
            <person name="Schmutz J."/>
            <person name="Schroeder D."/>
            <person name="Shiraiwa Y."/>
            <person name="Soanes D.M."/>
            <person name="Valentin K."/>
            <person name="Van Der Giezen M."/>
            <person name="Van Der Peer Y."/>
            <person name="Vardi A."/>
            <person name="Verret F."/>
            <person name="Von Dassow P."/>
            <person name="Wheeler G."/>
            <person name="Williams B."/>
            <person name="Wilson W."/>
            <person name="Wolfe G."/>
            <person name="Wurch L.L."/>
            <person name="Young J."/>
            <person name="Dacks J.B."/>
            <person name="Delwiche C.F."/>
            <person name="Dyhrman S."/>
            <person name="Glockner G."/>
            <person name="John U."/>
            <person name="Richards T."/>
            <person name="Worden A.Z."/>
            <person name="Zhang X."/>
            <person name="Grigoriev I.V."/>
        </authorList>
    </citation>
    <scope>NUCLEOTIDE SEQUENCE</scope>
    <source>
        <strain evidence="2">CCMP1516</strain>
    </source>
</reference>
<proteinExistence type="predicted"/>
<gene>
    <name evidence="2" type="ORF">EMIHUDRAFT_457395</name>
</gene>